<keyword evidence="1" id="KW-0732">Signal</keyword>
<organism evidence="2 3">
    <name type="scientific">Rosistilla oblonga</name>
    <dbReference type="NCBI Taxonomy" id="2527990"/>
    <lineage>
        <taxon>Bacteria</taxon>
        <taxon>Pseudomonadati</taxon>
        <taxon>Planctomycetota</taxon>
        <taxon>Planctomycetia</taxon>
        <taxon>Pirellulales</taxon>
        <taxon>Pirellulaceae</taxon>
        <taxon>Rosistilla</taxon>
    </lineage>
</organism>
<evidence type="ECO:0000313" key="3">
    <source>
        <dbReference type="Proteomes" id="UP000316770"/>
    </source>
</evidence>
<dbReference type="Proteomes" id="UP000316770">
    <property type="component" value="Chromosome"/>
</dbReference>
<evidence type="ECO:0000256" key="1">
    <source>
        <dbReference type="SAM" id="SignalP"/>
    </source>
</evidence>
<keyword evidence="3" id="KW-1185">Reference proteome</keyword>
<protein>
    <submittedName>
        <fullName evidence="2">Uncharacterized protein</fullName>
    </submittedName>
</protein>
<dbReference type="AlphaFoldDB" id="A0A518IMX8"/>
<feature type="signal peptide" evidence="1">
    <location>
        <begin position="1"/>
        <end position="20"/>
    </location>
</feature>
<name>A0A518IMX8_9BACT</name>
<feature type="chain" id="PRO_5022220025" evidence="1">
    <location>
        <begin position="21"/>
        <end position="135"/>
    </location>
</feature>
<proteinExistence type="predicted"/>
<accession>A0A518IMX8</accession>
<gene>
    <name evidence="2" type="ORF">Mal33_03910</name>
</gene>
<dbReference type="EMBL" id="CP036318">
    <property type="protein sequence ID" value="QDV54437.1"/>
    <property type="molecule type" value="Genomic_DNA"/>
</dbReference>
<dbReference type="RefSeq" id="WP_145281981.1">
    <property type="nucleotide sequence ID" value="NZ_CP036318.1"/>
</dbReference>
<reference evidence="2 3" key="1">
    <citation type="submission" date="2019-02" db="EMBL/GenBank/DDBJ databases">
        <title>Deep-cultivation of Planctomycetes and their phenomic and genomic characterization uncovers novel biology.</title>
        <authorList>
            <person name="Wiegand S."/>
            <person name="Jogler M."/>
            <person name="Boedeker C."/>
            <person name="Pinto D."/>
            <person name="Vollmers J."/>
            <person name="Rivas-Marin E."/>
            <person name="Kohn T."/>
            <person name="Peeters S.H."/>
            <person name="Heuer A."/>
            <person name="Rast P."/>
            <person name="Oberbeckmann S."/>
            <person name="Bunk B."/>
            <person name="Jeske O."/>
            <person name="Meyerdierks A."/>
            <person name="Storesund J.E."/>
            <person name="Kallscheuer N."/>
            <person name="Luecker S."/>
            <person name="Lage O.M."/>
            <person name="Pohl T."/>
            <person name="Merkel B.J."/>
            <person name="Hornburger P."/>
            <person name="Mueller R.-W."/>
            <person name="Bruemmer F."/>
            <person name="Labrenz M."/>
            <person name="Spormann A.M."/>
            <person name="Op den Camp H."/>
            <person name="Overmann J."/>
            <person name="Amann R."/>
            <person name="Jetten M.S.M."/>
            <person name="Mascher T."/>
            <person name="Medema M.H."/>
            <person name="Devos D.P."/>
            <person name="Kaster A.-K."/>
            <person name="Ovreas L."/>
            <person name="Rohde M."/>
            <person name="Galperin M.Y."/>
            <person name="Jogler C."/>
        </authorList>
    </citation>
    <scope>NUCLEOTIDE SEQUENCE [LARGE SCALE GENOMIC DNA]</scope>
    <source>
        <strain evidence="2 3">Mal33</strain>
    </source>
</reference>
<evidence type="ECO:0000313" key="2">
    <source>
        <dbReference type="EMBL" id="QDV54437.1"/>
    </source>
</evidence>
<sequence precursor="true">MLARIACLSLLALSAVPAFADHPYGSLDLPRVELFDWVERIEPLSYRARYNRPRYVGGKIAFYIAPSSQGAMSWHENVHNGNYRNHAGPTIKKYYYPKPWEALQVGPRSATQGQYKVLEVSPAEVESVIIEPPAN</sequence>